<dbReference type="Pfam" id="PF00395">
    <property type="entry name" value="SLH"/>
    <property type="match status" value="3"/>
</dbReference>
<feature type="domain" description="Fibronectin type-III" evidence="2">
    <location>
        <begin position="707"/>
        <end position="795"/>
    </location>
</feature>
<dbReference type="SMART" id="SM00060">
    <property type="entry name" value="FN3"/>
    <property type="match status" value="3"/>
</dbReference>
<dbReference type="SUPFAM" id="SSF49265">
    <property type="entry name" value="Fibronectin type III"/>
    <property type="match status" value="2"/>
</dbReference>
<reference evidence="4 5" key="1">
    <citation type="submission" date="2023-03" db="EMBL/GenBank/DDBJ databases">
        <title>Draft genome sequence of the bacteria which degrade cell wall of Tricholomamatutake.</title>
        <authorList>
            <person name="Konishi Y."/>
            <person name="Fukuta Y."/>
            <person name="Shirasaka N."/>
        </authorList>
    </citation>
    <scope>NUCLEOTIDE SEQUENCE [LARGE SCALE GENOMIC DNA]</scope>
    <source>
        <strain evidence="5">mu1</strain>
    </source>
</reference>
<proteinExistence type="predicted"/>
<feature type="domain" description="SLH" evidence="3">
    <location>
        <begin position="103"/>
        <end position="164"/>
    </location>
</feature>
<dbReference type="EMBL" id="BSSQ01000006">
    <property type="protein sequence ID" value="GLX67463.1"/>
    <property type="molecule type" value="Genomic_DNA"/>
</dbReference>
<dbReference type="InterPro" id="IPR036116">
    <property type="entry name" value="FN3_sf"/>
</dbReference>
<feature type="domain" description="Fibronectin type-III" evidence="2">
    <location>
        <begin position="617"/>
        <end position="704"/>
    </location>
</feature>
<name>A0ABQ6GB63_9BACL</name>
<dbReference type="InterPro" id="IPR003961">
    <property type="entry name" value="FN3_dom"/>
</dbReference>
<evidence type="ECO:0000259" key="3">
    <source>
        <dbReference type="PROSITE" id="PS51272"/>
    </source>
</evidence>
<dbReference type="CDD" id="cd00063">
    <property type="entry name" value="FN3"/>
    <property type="match status" value="3"/>
</dbReference>
<feature type="domain" description="SLH" evidence="3">
    <location>
        <begin position="39"/>
        <end position="102"/>
    </location>
</feature>
<keyword evidence="5" id="KW-1185">Reference proteome</keyword>
<sequence>MLRASRHAVLLLTIIALLVGVLPAGLASAAGTASGGGGTEGNGFSDIATHWAKNEIMELVAANIVTGFPDGTFKPSGQVTREQFLKMLVELTGSKGTDTSVPFKDVETKRWSAPYISSGIKSGILLTADYPDGKFKPDLPITRFEMAIWIVRALKLPPAPTEQLISKLKDQAEIKQNRPLIEAALQTGIIRGMPDGSFKGKDNSTRAEAAVMLSRALHYLASLSGGPHKIVQYRPEVKLSTSKNYAMRDSSTWVINDPKLTLKAGDVFVMPPSDKYYGGIAKKVVSVSKENGSLVVKTSVPKLKEVFSKLDISTTEMLDPKLLKPINSSVTIQATGQSAQPLNMSLYGSSYTPQNLASLTLPCFNIGLNDAKLDGMTFDANLNACNLGINADIGLDVDFDWFDTELDFYSKLVLTGDITTKVHATAGTANSSLNAPKFIPLTTPFYVPVFTGVFVKGQLFVRIDPDFKATIVVDFTDKFHLEQGFTLSSGNGLRAINNTTNTASLDVDTKANASLAAGPDVQLTLTLLDIAYAGFDLYPGIEAGYSRYYEQGRCDAINVDAFLRLDVIAGYDIWIASDEFRRNLVNAEYNLYQTEFNCPPPQPPGNLKATLQGYRATLGQFNSTIINRTDVLLSWNAVKDAASYNVKRSESPGGPFTSRKATGTQFKDTTARIGTTYYYQITAVNEHGESKPSSTLTVAVTNQPPQAPQNLTADKRTGPSVVLHWNDVGGFVHYTVQRADGTGTNFTTIASNVSGTSYTDTNASILKSYSYRVMAEDNGGVSGPSNVVSVGIMDIEVIPINPDGPKLPVVVIAKLLAPANFNATTEVNSGKVVLSWDAVKGAAGYNVMRSASASGTFIVIGSKITATKFTDTTAAIGVTYYYKVAAVNSSGIEGTATAVKSAAPSSGIR</sequence>
<feature type="chain" id="PRO_5046537526" evidence="1">
    <location>
        <begin position="30"/>
        <end position="909"/>
    </location>
</feature>
<dbReference type="PROSITE" id="PS51272">
    <property type="entry name" value="SLH"/>
    <property type="match status" value="3"/>
</dbReference>
<dbReference type="InterPro" id="IPR001119">
    <property type="entry name" value="SLH_dom"/>
</dbReference>
<dbReference type="PANTHER" id="PTHR43308:SF5">
    <property type="entry name" value="S-LAYER PROTEIN _ PEPTIDOGLYCAN ENDO-BETA-N-ACETYLGLUCOSAMINIDASE"/>
    <property type="match status" value="1"/>
</dbReference>
<dbReference type="Proteomes" id="UP001157114">
    <property type="component" value="Unassembled WGS sequence"/>
</dbReference>
<dbReference type="InterPro" id="IPR013783">
    <property type="entry name" value="Ig-like_fold"/>
</dbReference>
<protein>
    <submittedName>
        <fullName evidence="4">Uncharacterized protein</fullName>
    </submittedName>
</protein>
<dbReference type="RefSeq" id="WP_284238206.1">
    <property type="nucleotide sequence ID" value="NZ_BSSQ01000006.1"/>
</dbReference>
<dbReference type="PANTHER" id="PTHR43308">
    <property type="entry name" value="OUTER MEMBRANE PROTEIN ALPHA-RELATED"/>
    <property type="match status" value="1"/>
</dbReference>
<dbReference type="Gene3D" id="2.60.40.10">
    <property type="entry name" value="Immunoglobulins"/>
    <property type="match status" value="3"/>
</dbReference>
<feature type="domain" description="SLH" evidence="3">
    <location>
        <begin position="165"/>
        <end position="227"/>
    </location>
</feature>
<organism evidence="4 5">
    <name type="scientific">Paenibacillus glycanilyticus</name>
    <dbReference type="NCBI Taxonomy" id="126569"/>
    <lineage>
        <taxon>Bacteria</taxon>
        <taxon>Bacillati</taxon>
        <taxon>Bacillota</taxon>
        <taxon>Bacilli</taxon>
        <taxon>Bacillales</taxon>
        <taxon>Paenibacillaceae</taxon>
        <taxon>Paenibacillus</taxon>
    </lineage>
</organism>
<evidence type="ECO:0000313" key="5">
    <source>
        <dbReference type="Proteomes" id="UP001157114"/>
    </source>
</evidence>
<evidence type="ECO:0000256" key="1">
    <source>
        <dbReference type="SAM" id="SignalP"/>
    </source>
</evidence>
<evidence type="ECO:0000259" key="2">
    <source>
        <dbReference type="PROSITE" id="PS50853"/>
    </source>
</evidence>
<evidence type="ECO:0000313" key="4">
    <source>
        <dbReference type="EMBL" id="GLX67463.1"/>
    </source>
</evidence>
<accession>A0ABQ6GB63</accession>
<feature type="signal peptide" evidence="1">
    <location>
        <begin position="1"/>
        <end position="29"/>
    </location>
</feature>
<gene>
    <name evidence="4" type="ORF">MU1_18080</name>
</gene>
<dbReference type="PROSITE" id="PS50853">
    <property type="entry name" value="FN3"/>
    <property type="match status" value="3"/>
</dbReference>
<feature type="domain" description="Fibronectin type-III" evidence="2">
    <location>
        <begin position="817"/>
        <end position="907"/>
    </location>
</feature>
<dbReference type="InterPro" id="IPR051465">
    <property type="entry name" value="Cell_Envelope_Struct_Comp"/>
</dbReference>
<comment type="caution">
    <text evidence="4">The sequence shown here is derived from an EMBL/GenBank/DDBJ whole genome shotgun (WGS) entry which is preliminary data.</text>
</comment>
<keyword evidence="1" id="KW-0732">Signal</keyword>